<dbReference type="GO" id="GO:0045047">
    <property type="term" value="P:protein targeting to ER"/>
    <property type="evidence" value="ECO:0007669"/>
    <property type="project" value="TreeGrafter"/>
</dbReference>
<dbReference type="InterPro" id="IPR000058">
    <property type="entry name" value="Znf_AN1"/>
</dbReference>
<evidence type="ECO:0000256" key="1">
    <source>
        <dbReference type="ARBA" id="ARBA00022723"/>
    </source>
</evidence>
<dbReference type="STRING" id="224129.A0A1W4X526"/>
<dbReference type="InParanoid" id="A0A1W4X526"/>
<dbReference type="InterPro" id="IPR035896">
    <property type="entry name" value="AN1-like_Znf"/>
</dbReference>
<keyword evidence="1" id="KW-0479">Metal-binding</keyword>
<evidence type="ECO:0000313" key="8">
    <source>
        <dbReference type="RefSeq" id="XP_018327430.1"/>
    </source>
</evidence>
<dbReference type="FunCoup" id="A0A1W4X526">
    <property type="interactions" value="1470"/>
</dbReference>
<evidence type="ECO:0000256" key="2">
    <source>
        <dbReference type="ARBA" id="ARBA00022737"/>
    </source>
</evidence>
<name>A0A1W4X526_AGRPL</name>
<dbReference type="AlphaFoldDB" id="A0A1W4X526"/>
<reference evidence="8" key="1">
    <citation type="submission" date="2025-08" db="UniProtKB">
        <authorList>
            <consortium name="RefSeq"/>
        </authorList>
    </citation>
    <scope>IDENTIFICATION</scope>
    <source>
        <tissue evidence="8">Entire body</tissue>
    </source>
</reference>
<dbReference type="Gene3D" id="4.10.1110.10">
    <property type="entry name" value="AN1-like Zinc finger"/>
    <property type="match status" value="2"/>
</dbReference>
<accession>A0A1W4X526</accession>
<keyword evidence="2" id="KW-0677">Repeat</keyword>
<protein>
    <submittedName>
        <fullName evidence="8">AN1-type zinc finger protein 2A</fullName>
    </submittedName>
</protein>
<evidence type="ECO:0000313" key="7">
    <source>
        <dbReference type="Proteomes" id="UP000192223"/>
    </source>
</evidence>
<dbReference type="PROSITE" id="PS51039">
    <property type="entry name" value="ZF_AN1"/>
    <property type="match status" value="1"/>
</dbReference>
<evidence type="ECO:0000256" key="5">
    <source>
        <dbReference type="PROSITE-ProRule" id="PRU00449"/>
    </source>
</evidence>
<keyword evidence="4" id="KW-0862">Zinc</keyword>
<dbReference type="Proteomes" id="UP000192223">
    <property type="component" value="Unplaced"/>
</dbReference>
<keyword evidence="3 5" id="KW-0863">Zinc-finger</keyword>
<evidence type="ECO:0000259" key="6">
    <source>
        <dbReference type="PROSITE" id="PS51039"/>
    </source>
</evidence>
<dbReference type="Pfam" id="PF25403">
    <property type="entry name" value="zf-C2H2_ZFAND2"/>
    <property type="match status" value="1"/>
</dbReference>
<keyword evidence="7" id="KW-1185">Reference proteome</keyword>
<dbReference type="Pfam" id="PF01428">
    <property type="entry name" value="zf-AN1"/>
    <property type="match status" value="2"/>
</dbReference>
<dbReference type="RefSeq" id="XP_018327430.1">
    <property type="nucleotide sequence ID" value="XM_018471928.2"/>
</dbReference>
<sequence length="213" mass="24115">MEFPDLGEHCTQSGCNKLDFLPIKCEACTLVYCSEHHFRHNCTQQKDNKVPVCPLCDQPVPITRGVKPDLIVNLHIENQCPSELKKKEVFINRCIVKGCKNKEIVPIVCKDCNNNFCLKHRHPTDHKCKGKHQNFCKRALQASLVSNSVPNTTSLQDGTEFDEALARQLSQSMEGPSEKLTQEEIDFELAKQLQMTSEQSLGSRSTRDRCNVS</sequence>
<dbReference type="PANTHER" id="PTHR14677:SF20">
    <property type="entry name" value="ZINC FINGER AN1-TYPE CONTAINING 2A-RELATED"/>
    <property type="match status" value="1"/>
</dbReference>
<gene>
    <name evidence="8" type="primary">LOC108738493</name>
</gene>
<evidence type="ECO:0000256" key="3">
    <source>
        <dbReference type="ARBA" id="ARBA00022771"/>
    </source>
</evidence>
<evidence type="ECO:0000256" key="4">
    <source>
        <dbReference type="ARBA" id="ARBA00022833"/>
    </source>
</evidence>
<dbReference type="OrthoDB" id="431929at2759"/>
<dbReference type="InterPro" id="IPR057357">
    <property type="entry name" value="Znf-C2H2_ZFAND2A/B"/>
</dbReference>
<dbReference type="GO" id="GO:0005783">
    <property type="term" value="C:endoplasmic reticulum"/>
    <property type="evidence" value="ECO:0007669"/>
    <property type="project" value="TreeGrafter"/>
</dbReference>
<proteinExistence type="predicted"/>
<feature type="domain" description="AN1-type" evidence="6">
    <location>
        <begin position="88"/>
        <end position="136"/>
    </location>
</feature>
<dbReference type="SUPFAM" id="SSF118310">
    <property type="entry name" value="AN1-like Zinc finger"/>
    <property type="match status" value="2"/>
</dbReference>
<dbReference type="GO" id="GO:0043161">
    <property type="term" value="P:proteasome-mediated ubiquitin-dependent protein catabolic process"/>
    <property type="evidence" value="ECO:0007669"/>
    <property type="project" value="TreeGrafter"/>
</dbReference>
<dbReference type="GeneID" id="108738493"/>
<organism evidence="7 8">
    <name type="scientific">Agrilus planipennis</name>
    <name type="common">Emerald ash borer</name>
    <name type="synonym">Agrilus marcopoli</name>
    <dbReference type="NCBI Taxonomy" id="224129"/>
    <lineage>
        <taxon>Eukaryota</taxon>
        <taxon>Metazoa</taxon>
        <taxon>Ecdysozoa</taxon>
        <taxon>Arthropoda</taxon>
        <taxon>Hexapoda</taxon>
        <taxon>Insecta</taxon>
        <taxon>Pterygota</taxon>
        <taxon>Neoptera</taxon>
        <taxon>Endopterygota</taxon>
        <taxon>Coleoptera</taxon>
        <taxon>Polyphaga</taxon>
        <taxon>Elateriformia</taxon>
        <taxon>Buprestoidea</taxon>
        <taxon>Buprestidae</taxon>
        <taxon>Agrilinae</taxon>
        <taxon>Agrilus</taxon>
    </lineage>
</organism>
<dbReference type="PANTHER" id="PTHR14677">
    <property type="entry name" value="ARSENITE INDUCUBLE RNA ASSOCIATED PROTEIN AIP-1-RELATED"/>
    <property type="match status" value="1"/>
</dbReference>
<dbReference type="KEGG" id="apln:108738493"/>
<dbReference type="SMART" id="SM00154">
    <property type="entry name" value="ZnF_AN1"/>
    <property type="match status" value="2"/>
</dbReference>
<dbReference type="GO" id="GO:0008270">
    <property type="term" value="F:zinc ion binding"/>
    <property type="evidence" value="ECO:0007669"/>
    <property type="project" value="UniProtKB-KW"/>
</dbReference>